<proteinExistence type="predicted"/>
<keyword evidence="1" id="KW-0472">Membrane</keyword>
<feature type="transmembrane region" description="Helical" evidence="1">
    <location>
        <begin position="20"/>
        <end position="40"/>
    </location>
</feature>
<keyword evidence="1" id="KW-1133">Transmembrane helix</keyword>
<keyword evidence="3" id="KW-1185">Reference proteome</keyword>
<sequence>MPRELNRRGRIIFFLSKGFVKFSLNFILYLIFLHFVLFFWPELHKTLSKISIFIELLLKLLKTKNLILNR</sequence>
<name>A0A3M7SFE4_BRAPC</name>
<evidence type="ECO:0000313" key="3">
    <source>
        <dbReference type="Proteomes" id="UP000276133"/>
    </source>
</evidence>
<dbReference type="Proteomes" id="UP000276133">
    <property type="component" value="Unassembled WGS sequence"/>
</dbReference>
<reference evidence="2 3" key="1">
    <citation type="journal article" date="2018" name="Sci. Rep.">
        <title>Genomic signatures of local adaptation to the degree of environmental predictability in rotifers.</title>
        <authorList>
            <person name="Franch-Gras L."/>
            <person name="Hahn C."/>
            <person name="Garcia-Roger E.M."/>
            <person name="Carmona M.J."/>
            <person name="Serra M."/>
            <person name="Gomez A."/>
        </authorList>
    </citation>
    <scope>NUCLEOTIDE SEQUENCE [LARGE SCALE GENOMIC DNA]</scope>
    <source>
        <strain evidence="2">HYR1</strain>
    </source>
</reference>
<accession>A0A3M7SFE4</accession>
<evidence type="ECO:0000256" key="1">
    <source>
        <dbReference type="SAM" id="Phobius"/>
    </source>
</evidence>
<evidence type="ECO:0000313" key="2">
    <source>
        <dbReference type="EMBL" id="RNA34554.1"/>
    </source>
</evidence>
<organism evidence="2 3">
    <name type="scientific">Brachionus plicatilis</name>
    <name type="common">Marine rotifer</name>
    <name type="synonym">Brachionus muelleri</name>
    <dbReference type="NCBI Taxonomy" id="10195"/>
    <lineage>
        <taxon>Eukaryota</taxon>
        <taxon>Metazoa</taxon>
        <taxon>Spiralia</taxon>
        <taxon>Gnathifera</taxon>
        <taxon>Rotifera</taxon>
        <taxon>Eurotatoria</taxon>
        <taxon>Monogononta</taxon>
        <taxon>Pseudotrocha</taxon>
        <taxon>Ploima</taxon>
        <taxon>Brachionidae</taxon>
        <taxon>Brachionus</taxon>
    </lineage>
</organism>
<dbReference type="EMBL" id="REGN01001454">
    <property type="protein sequence ID" value="RNA34554.1"/>
    <property type="molecule type" value="Genomic_DNA"/>
</dbReference>
<dbReference type="AlphaFoldDB" id="A0A3M7SFE4"/>
<keyword evidence="1" id="KW-0812">Transmembrane</keyword>
<comment type="caution">
    <text evidence="2">The sequence shown here is derived from an EMBL/GenBank/DDBJ whole genome shotgun (WGS) entry which is preliminary data.</text>
</comment>
<protein>
    <submittedName>
        <fullName evidence="2">Uncharacterized protein</fullName>
    </submittedName>
</protein>
<gene>
    <name evidence="2" type="ORF">BpHYR1_051538</name>
</gene>